<dbReference type="NCBIfam" id="TIGR01410">
    <property type="entry name" value="tatB"/>
    <property type="match status" value="1"/>
</dbReference>
<dbReference type="InterPro" id="IPR018448">
    <property type="entry name" value="TatB"/>
</dbReference>
<keyword evidence="5 9" id="KW-0653">Protein transport</keyword>
<comment type="similarity">
    <text evidence="9">Belongs to the TatB family.</text>
</comment>
<dbReference type="Proteomes" id="UP000053226">
    <property type="component" value="Unassembled WGS sequence"/>
</dbReference>
<evidence type="ECO:0000256" key="3">
    <source>
        <dbReference type="ARBA" id="ARBA00022475"/>
    </source>
</evidence>
<feature type="compositionally biased region" description="Acidic residues" evidence="11">
    <location>
        <begin position="127"/>
        <end position="139"/>
    </location>
</feature>
<evidence type="ECO:0000256" key="1">
    <source>
        <dbReference type="ARBA" id="ARBA00004167"/>
    </source>
</evidence>
<evidence type="ECO:0000256" key="2">
    <source>
        <dbReference type="ARBA" id="ARBA00022448"/>
    </source>
</evidence>
<dbReference type="GO" id="GO:0008320">
    <property type="term" value="F:protein transmembrane transporter activity"/>
    <property type="evidence" value="ECO:0007669"/>
    <property type="project" value="UniProtKB-UniRule"/>
</dbReference>
<evidence type="ECO:0000256" key="8">
    <source>
        <dbReference type="ARBA" id="ARBA00023136"/>
    </source>
</evidence>
<evidence type="ECO:0000256" key="6">
    <source>
        <dbReference type="ARBA" id="ARBA00022989"/>
    </source>
</evidence>
<evidence type="ECO:0000256" key="10">
    <source>
        <dbReference type="SAM" id="Coils"/>
    </source>
</evidence>
<keyword evidence="6 9" id="KW-1133">Transmembrane helix</keyword>
<evidence type="ECO:0000313" key="12">
    <source>
        <dbReference type="EMBL" id="KPD03682.1"/>
    </source>
</evidence>
<keyword evidence="3 9" id="KW-1003">Cell membrane</keyword>
<keyword evidence="8 9" id="KW-0472">Membrane</keyword>
<keyword evidence="7 9" id="KW-0811">Translocation</keyword>
<comment type="function">
    <text evidence="9">Part of the twin-arginine translocation (Tat) system that transports large folded proteins containing a characteristic twin-arginine motif in their signal peptide across membranes. Together with TatC, TatB is part of a receptor directly interacting with Tat signal peptides. TatB may form an oligomeric binding site that transiently accommodates folded Tat precursor proteins before their translocation.</text>
</comment>
<accession>A0A0N0IB81</accession>
<feature type="coiled-coil region" evidence="10">
    <location>
        <begin position="49"/>
        <end position="96"/>
    </location>
</feature>
<comment type="caution">
    <text evidence="12">The sequence shown here is derived from an EMBL/GenBank/DDBJ whole genome shotgun (WGS) entry which is preliminary data.</text>
</comment>
<dbReference type="PANTHER" id="PTHR33162:SF1">
    <property type="entry name" value="SEC-INDEPENDENT PROTEIN TRANSLOCASE PROTEIN TATA, CHLOROPLASTIC"/>
    <property type="match status" value="1"/>
</dbReference>
<reference evidence="12 13" key="1">
    <citation type="submission" date="2015-07" db="EMBL/GenBank/DDBJ databases">
        <title>ATOL: Assembling a taxonomically balanced genome-scale reconstruction of the evolutionary history of the Enterobacteriaceae.</title>
        <authorList>
            <person name="Plunkett G.III."/>
            <person name="Neeno-Eckwall E.C."/>
            <person name="Glasner J.D."/>
            <person name="Perna N.T."/>
        </authorList>
    </citation>
    <scope>NUCLEOTIDE SEQUENCE [LARGE SCALE GENOMIC DNA]</scope>
    <source>
        <strain evidence="12 13">ATCC 35017</strain>
    </source>
</reference>
<feature type="region of interest" description="Disordered" evidence="11">
    <location>
        <begin position="123"/>
        <end position="183"/>
    </location>
</feature>
<dbReference type="RefSeq" id="WP_053907551.1">
    <property type="nucleotide sequence ID" value="NZ_CAWMUS010000009.1"/>
</dbReference>
<name>A0A0N0IB81_9GAMM</name>
<evidence type="ECO:0000256" key="9">
    <source>
        <dbReference type="HAMAP-Rule" id="MF_00237"/>
    </source>
</evidence>
<dbReference type="GO" id="GO:0033281">
    <property type="term" value="C:TAT protein transport complex"/>
    <property type="evidence" value="ECO:0007669"/>
    <property type="project" value="UniProtKB-UniRule"/>
</dbReference>
<dbReference type="PANTHER" id="PTHR33162">
    <property type="entry name" value="SEC-INDEPENDENT PROTEIN TRANSLOCASE PROTEIN TATA, CHLOROPLASTIC"/>
    <property type="match status" value="1"/>
</dbReference>
<sequence length="183" mass="19999">MFDISFPELLLVAVIGLVVLGPERLPVAVRTVAGWIRAMRSLAANVQNELSQEFKLQELQESLKKVEEKAGLQALSPELKQSMDELRQAAESLKQSYSSSAESISDELKKATELTENYDVAVKQASDPEETSNENDPDPEVAAKMASVVETESILEPAHTPAAPDKLATSEVKKSSHQNHSEN</sequence>
<comment type="subunit">
    <text evidence="9">The Tat system comprises two distinct complexes: a TatABC complex, containing multiple copies of TatA, TatB and TatC subunits, and a separate TatA complex, containing only TatA subunits. Substrates initially bind to the TatABC complex, which probably triggers association of the separate TatA complex to form the active translocon.</text>
</comment>
<evidence type="ECO:0000313" key="13">
    <source>
        <dbReference type="Proteomes" id="UP000053226"/>
    </source>
</evidence>
<dbReference type="HAMAP" id="MF_00237">
    <property type="entry name" value="TatB"/>
    <property type="match status" value="1"/>
</dbReference>
<evidence type="ECO:0000256" key="4">
    <source>
        <dbReference type="ARBA" id="ARBA00022692"/>
    </source>
</evidence>
<dbReference type="Pfam" id="PF02416">
    <property type="entry name" value="TatA_B_E"/>
    <property type="match status" value="1"/>
</dbReference>
<evidence type="ECO:0000256" key="5">
    <source>
        <dbReference type="ARBA" id="ARBA00022927"/>
    </source>
</evidence>
<proteinExistence type="inferred from homology"/>
<protein>
    <recommendedName>
        <fullName evidence="9">Sec-independent protein translocase protein TatB</fullName>
    </recommendedName>
</protein>
<keyword evidence="2 9" id="KW-0813">Transport</keyword>
<evidence type="ECO:0000256" key="7">
    <source>
        <dbReference type="ARBA" id="ARBA00023010"/>
    </source>
</evidence>
<gene>
    <name evidence="9" type="primary">tatB</name>
    <name evidence="12" type="ORF">M992_0972</name>
</gene>
<keyword evidence="13" id="KW-1185">Reference proteome</keyword>
<dbReference type="GO" id="GO:0043953">
    <property type="term" value="P:protein transport by the Tat complex"/>
    <property type="evidence" value="ECO:0007669"/>
    <property type="project" value="UniProtKB-UniRule"/>
</dbReference>
<dbReference type="AlphaFoldDB" id="A0A0N0IB81"/>
<dbReference type="OrthoDB" id="9816005at2"/>
<comment type="subcellular location">
    <subcellularLocation>
        <location evidence="9">Cell membrane</location>
        <topology evidence="9">Single-pass membrane protein</topology>
    </subcellularLocation>
    <subcellularLocation>
        <location evidence="1">Membrane</location>
        <topology evidence="1">Single-pass membrane protein</topology>
    </subcellularLocation>
</comment>
<feature type="compositionally biased region" description="Basic and acidic residues" evidence="11">
    <location>
        <begin position="171"/>
        <end position="183"/>
    </location>
</feature>
<dbReference type="PRINTS" id="PR01506">
    <property type="entry name" value="TATBPROTEIN"/>
</dbReference>
<organism evidence="12 13">
    <name type="scientific">Moellerella wisconsensis ATCC 35017</name>
    <dbReference type="NCBI Taxonomy" id="1354267"/>
    <lineage>
        <taxon>Bacteria</taxon>
        <taxon>Pseudomonadati</taxon>
        <taxon>Pseudomonadota</taxon>
        <taxon>Gammaproteobacteria</taxon>
        <taxon>Enterobacterales</taxon>
        <taxon>Morganellaceae</taxon>
        <taxon>Moellerella</taxon>
    </lineage>
</organism>
<evidence type="ECO:0000256" key="11">
    <source>
        <dbReference type="SAM" id="MobiDB-lite"/>
    </source>
</evidence>
<dbReference type="InterPro" id="IPR003369">
    <property type="entry name" value="TatA/B/E"/>
</dbReference>
<dbReference type="Gene3D" id="1.20.5.3310">
    <property type="match status" value="1"/>
</dbReference>
<keyword evidence="10" id="KW-0175">Coiled coil</keyword>
<dbReference type="EMBL" id="LGAA01000009">
    <property type="protein sequence ID" value="KPD03682.1"/>
    <property type="molecule type" value="Genomic_DNA"/>
</dbReference>
<keyword evidence="4 9" id="KW-0812">Transmembrane</keyword>